<dbReference type="Proteomes" id="UP001580407">
    <property type="component" value="Unassembled WGS sequence"/>
</dbReference>
<reference evidence="3 4" key="1">
    <citation type="submission" date="2024-09" db="EMBL/GenBank/DDBJ databases">
        <authorList>
            <person name="Ruan L."/>
        </authorList>
    </citation>
    <scope>NUCLEOTIDE SEQUENCE [LARGE SCALE GENOMIC DNA]</scope>
    <source>
        <strain evidence="3 4">D33</strain>
    </source>
</reference>
<accession>A0ABV5B3W8</accession>
<dbReference type="EMBL" id="JBHILM010000004">
    <property type="protein sequence ID" value="MFB5680392.1"/>
    <property type="molecule type" value="Genomic_DNA"/>
</dbReference>
<dbReference type="InterPro" id="IPR026838">
    <property type="entry name" value="YheC/D"/>
</dbReference>
<dbReference type="Pfam" id="PF14398">
    <property type="entry name" value="ATPgrasp_YheCD"/>
    <property type="match status" value="1"/>
</dbReference>
<organism evidence="3 4">
    <name type="scientific">Paenibacillus terreus</name>
    <dbReference type="NCBI Taxonomy" id="1387834"/>
    <lineage>
        <taxon>Bacteria</taxon>
        <taxon>Bacillati</taxon>
        <taxon>Bacillota</taxon>
        <taxon>Bacilli</taxon>
        <taxon>Bacillales</taxon>
        <taxon>Paenibacillaceae</taxon>
        <taxon>Paenibacillus</taxon>
    </lineage>
</organism>
<comment type="caution">
    <text evidence="3">The sequence shown here is derived from an EMBL/GenBank/DDBJ whole genome shotgun (WGS) entry which is preliminary data.</text>
</comment>
<proteinExistence type="predicted"/>
<protein>
    <submittedName>
        <fullName evidence="3">YheC/YheD family protein</fullName>
    </submittedName>
</protein>
<evidence type="ECO:0000259" key="2">
    <source>
        <dbReference type="PROSITE" id="PS50975"/>
    </source>
</evidence>
<keyword evidence="1" id="KW-0547">Nucleotide-binding</keyword>
<gene>
    <name evidence="3" type="ORF">ACE3NQ_05590</name>
</gene>
<dbReference type="SUPFAM" id="SSF56059">
    <property type="entry name" value="Glutathione synthetase ATP-binding domain-like"/>
    <property type="match status" value="1"/>
</dbReference>
<keyword evidence="1" id="KW-0067">ATP-binding</keyword>
<evidence type="ECO:0000313" key="3">
    <source>
        <dbReference type="EMBL" id="MFB5680392.1"/>
    </source>
</evidence>
<dbReference type="InterPro" id="IPR011761">
    <property type="entry name" value="ATP-grasp"/>
</dbReference>
<sequence>MGTVAKNKWVKYVFMKKSTALSPYLPETRMMSQQSLWGLLERHRHVMVKPVWGSRGRGVIQVSDLGHDRYAIHYESMKTVIQGRENTYRYIKSKTGSAQYMVQQRIDRPTIHKQPFDLRVIVQRKKNSSRWTVTGKVIKVAGKGYIVSNNTRSSGKLLKFNPGIKSSTISYLPAAALEAEIDKVSLLSVRRLEALFPEHRIYGLDVAADRQGRVSIIEANLFPAMSHFRKLKDEKTYRRILSYKRG</sequence>
<keyword evidence="4" id="KW-1185">Reference proteome</keyword>
<dbReference type="RefSeq" id="WP_375524190.1">
    <property type="nucleotide sequence ID" value="NZ_JBHILM010000004.1"/>
</dbReference>
<evidence type="ECO:0000256" key="1">
    <source>
        <dbReference type="PROSITE-ProRule" id="PRU00409"/>
    </source>
</evidence>
<feature type="domain" description="ATP-grasp" evidence="2">
    <location>
        <begin position="11"/>
        <end position="245"/>
    </location>
</feature>
<dbReference type="Gene3D" id="3.30.470.20">
    <property type="entry name" value="ATP-grasp fold, B domain"/>
    <property type="match status" value="1"/>
</dbReference>
<dbReference type="PROSITE" id="PS50975">
    <property type="entry name" value="ATP_GRASP"/>
    <property type="match status" value="1"/>
</dbReference>
<name>A0ABV5B3W8_9BACL</name>
<evidence type="ECO:0000313" key="4">
    <source>
        <dbReference type="Proteomes" id="UP001580407"/>
    </source>
</evidence>